<organism evidence="2 3">
    <name type="scientific">Xylaria multiplex</name>
    <dbReference type="NCBI Taxonomy" id="323545"/>
    <lineage>
        <taxon>Eukaryota</taxon>
        <taxon>Fungi</taxon>
        <taxon>Dikarya</taxon>
        <taxon>Ascomycota</taxon>
        <taxon>Pezizomycotina</taxon>
        <taxon>Sordariomycetes</taxon>
        <taxon>Xylariomycetidae</taxon>
        <taxon>Xylariales</taxon>
        <taxon>Xylariaceae</taxon>
        <taxon>Xylaria</taxon>
    </lineage>
</organism>
<feature type="region of interest" description="Disordered" evidence="1">
    <location>
        <begin position="122"/>
        <end position="147"/>
    </location>
</feature>
<accession>A0A7C8IRX9</accession>
<gene>
    <name evidence="2" type="ORF">GQX73_g2826</name>
</gene>
<evidence type="ECO:0000256" key="1">
    <source>
        <dbReference type="SAM" id="MobiDB-lite"/>
    </source>
</evidence>
<feature type="region of interest" description="Disordered" evidence="1">
    <location>
        <begin position="1"/>
        <end position="23"/>
    </location>
</feature>
<comment type="caution">
    <text evidence="2">The sequence shown here is derived from an EMBL/GenBank/DDBJ whole genome shotgun (WGS) entry which is preliminary data.</text>
</comment>
<feature type="compositionally biased region" description="Low complexity" evidence="1">
    <location>
        <begin position="1"/>
        <end position="19"/>
    </location>
</feature>
<keyword evidence="3" id="KW-1185">Reference proteome</keyword>
<protein>
    <submittedName>
        <fullName evidence="2">Uncharacterized protein</fullName>
    </submittedName>
</protein>
<dbReference type="AlphaFoldDB" id="A0A7C8IRX9"/>
<dbReference type="EMBL" id="WUBL01000019">
    <property type="protein sequence ID" value="KAF2970749.1"/>
    <property type="molecule type" value="Genomic_DNA"/>
</dbReference>
<reference evidence="2 3" key="1">
    <citation type="submission" date="2019-12" db="EMBL/GenBank/DDBJ databases">
        <title>Draft genome sequence of the ascomycete Xylaria multiplex DSM 110363.</title>
        <authorList>
            <person name="Buettner E."/>
            <person name="Kellner H."/>
        </authorList>
    </citation>
    <scope>NUCLEOTIDE SEQUENCE [LARGE SCALE GENOMIC DNA]</scope>
    <source>
        <strain evidence="2 3">DSM 110363</strain>
    </source>
</reference>
<evidence type="ECO:0000313" key="2">
    <source>
        <dbReference type="EMBL" id="KAF2970749.1"/>
    </source>
</evidence>
<dbReference type="InParanoid" id="A0A7C8IRX9"/>
<sequence length="300" mass="30751">MADPYSLSSSPSRASNDSPTPVVATAPTLASVSIAAQLERDNELRARELADRMIAARQGTGLMLPPVSSLLALGPSAPLPAVVTPVGAAAVTTADPPAKAAATINPPAAPKTPKRSAVAAFGALGSGSDSRKRGGSGSSARKRPDQGARRAVPCLPCVLSALRGASTGECHDASRGSRCWKCASGHSCKPLPPHALPVVRRFLAEAVACKANEKRKKTELDKYRIATRLVLDIPGEEFAAAIGAAPAPTPAPASAPVAPPAPAPTPAPALTLTQEQVDMLYASSSEMSEALLRFISILRR</sequence>
<proteinExistence type="predicted"/>
<dbReference type="Proteomes" id="UP000481858">
    <property type="component" value="Unassembled WGS sequence"/>
</dbReference>
<evidence type="ECO:0000313" key="3">
    <source>
        <dbReference type="Proteomes" id="UP000481858"/>
    </source>
</evidence>
<dbReference type="OrthoDB" id="4779809at2759"/>
<name>A0A7C8IRX9_9PEZI</name>